<proteinExistence type="predicted"/>
<protein>
    <submittedName>
        <fullName evidence="1">Uncharacterized protein</fullName>
    </submittedName>
</protein>
<dbReference type="AlphaFoldDB" id="A0A2N9FGN4"/>
<dbReference type="GO" id="GO:0004842">
    <property type="term" value="F:ubiquitin-protein transferase activity"/>
    <property type="evidence" value="ECO:0007669"/>
    <property type="project" value="InterPro"/>
</dbReference>
<dbReference type="GO" id="GO:0005634">
    <property type="term" value="C:nucleus"/>
    <property type="evidence" value="ECO:0007669"/>
    <property type="project" value="InterPro"/>
</dbReference>
<reference evidence="1" key="1">
    <citation type="submission" date="2018-02" db="EMBL/GenBank/DDBJ databases">
        <authorList>
            <person name="Cohen D.B."/>
            <person name="Kent A.D."/>
        </authorList>
    </citation>
    <scope>NUCLEOTIDE SEQUENCE</scope>
</reference>
<organism evidence="1">
    <name type="scientific">Fagus sylvatica</name>
    <name type="common">Beechnut</name>
    <dbReference type="NCBI Taxonomy" id="28930"/>
    <lineage>
        <taxon>Eukaryota</taxon>
        <taxon>Viridiplantae</taxon>
        <taxon>Streptophyta</taxon>
        <taxon>Embryophyta</taxon>
        <taxon>Tracheophyta</taxon>
        <taxon>Spermatophyta</taxon>
        <taxon>Magnoliopsida</taxon>
        <taxon>eudicotyledons</taxon>
        <taxon>Gunneridae</taxon>
        <taxon>Pentapetalae</taxon>
        <taxon>rosids</taxon>
        <taxon>fabids</taxon>
        <taxon>Fagales</taxon>
        <taxon>Fagaceae</taxon>
        <taxon>Fagus</taxon>
    </lineage>
</organism>
<accession>A0A2N9FGN4</accession>
<evidence type="ECO:0000313" key="1">
    <source>
        <dbReference type="EMBL" id="SPC86372.1"/>
    </source>
</evidence>
<dbReference type="GO" id="GO:0036297">
    <property type="term" value="P:interstrand cross-link repair"/>
    <property type="evidence" value="ECO:0007669"/>
    <property type="project" value="InterPro"/>
</dbReference>
<name>A0A2N9FGN4_FAGSY</name>
<dbReference type="PANTHER" id="PTHR16047:SF7">
    <property type="entry name" value="E3 UBIQUITIN-PROTEIN LIGASE RFWD3"/>
    <property type="match status" value="1"/>
</dbReference>
<dbReference type="EMBL" id="OIVN01000846">
    <property type="protein sequence ID" value="SPC86372.1"/>
    <property type="molecule type" value="Genomic_DNA"/>
</dbReference>
<dbReference type="PANTHER" id="PTHR16047">
    <property type="entry name" value="RFWD3 PROTEIN"/>
    <property type="match status" value="1"/>
</dbReference>
<dbReference type="InterPro" id="IPR037381">
    <property type="entry name" value="RFWD3"/>
</dbReference>
<gene>
    <name evidence="1" type="ORF">FSB_LOCUS14254</name>
</gene>
<dbReference type="GO" id="GO:0016567">
    <property type="term" value="P:protein ubiquitination"/>
    <property type="evidence" value="ECO:0007669"/>
    <property type="project" value="InterPro"/>
</dbReference>
<sequence>MRSMRWQGRRKEKKVDWERKNVNGMLLVFDMRQTRSPLQCMVGLSSRPIHTIYSLVNNPAVGLSACKVLTASSIGPCVWNTGCARERPFLVPGLENQGICMSLAYSPSSDDIVASYRPKILTSNGATSSQSSPSSSVLNQGTVGSLVHVRRVAGSFYFKLGSIPANVSHVQMTKSTIINIENCHPIFAYGDEVTHGLSLRALPTLTVSQNLKPHHLPILDVKYAHSQGLGLLGCISKDKLQLFSPKVL</sequence>